<evidence type="ECO:0000313" key="6">
    <source>
        <dbReference type="Ensembl" id="ENSLLEP00000014920.1"/>
    </source>
</evidence>
<dbReference type="GO" id="GO:0005576">
    <property type="term" value="C:extracellular region"/>
    <property type="evidence" value="ECO:0007669"/>
    <property type="project" value="UniProtKB-SubCell"/>
</dbReference>
<organism evidence="6 7">
    <name type="scientific">Leptobrachium leishanense</name>
    <name type="common">Leishan spiny toad</name>
    <dbReference type="NCBI Taxonomy" id="445787"/>
    <lineage>
        <taxon>Eukaryota</taxon>
        <taxon>Metazoa</taxon>
        <taxon>Chordata</taxon>
        <taxon>Craniata</taxon>
        <taxon>Vertebrata</taxon>
        <taxon>Euteleostomi</taxon>
        <taxon>Amphibia</taxon>
        <taxon>Batrachia</taxon>
        <taxon>Anura</taxon>
        <taxon>Pelobatoidea</taxon>
        <taxon>Megophryidae</taxon>
        <taxon>Leptobrachium</taxon>
    </lineage>
</organism>
<dbReference type="Pfam" id="PF15129">
    <property type="entry name" value="ALKL1_2"/>
    <property type="match status" value="1"/>
</dbReference>
<dbReference type="InterPro" id="IPR029364">
    <property type="entry name" value="ALKL1/2"/>
</dbReference>
<keyword evidence="2" id="KW-0964">Secreted</keyword>
<dbReference type="GeneTree" id="ENSGT00940000159969"/>
<sequence>MCNISLPPSLFPRRTSEEDMQRTRKWHALLAISLLLVTSSVQGMRQMQPNERRTLLDLIVQVNEDSSSSRENGKALSRRFGESAEQYRQSSRERSSSGARSTSRRPIEIFSRHPTLKDKFINHFTEIFSRHPTLKDKFINHFTGPMTFSAECNKHFFRLYHNTRDCLIPANYIRCANMLKRLAASPLCSQS</sequence>
<name>A0A8C5MI10_9ANUR</name>
<dbReference type="GO" id="GO:0070374">
    <property type="term" value="P:positive regulation of ERK1 and ERK2 cascade"/>
    <property type="evidence" value="ECO:0007669"/>
    <property type="project" value="TreeGrafter"/>
</dbReference>
<evidence type="ECO:0000256" key="4">
    <source>
        <dbReference type="ARBA" id="ARBA00033741"/>
    </source>
</evidence>
<dbReference type="GO" id="GO:0070378">
    <property type="term" value="P:positive regulation of ERK5 cascade"/>
    <property type="evidence" value="ECO:0007669"/>
    <property type="project" value="TreeGrafter"/>
</dbReference>
<proteinExistence type="inferred from homology"/>
<keyword evidence="3" id="KW-0732">Signal</keyword>
<comment type="similarity">
    <text evidence="4">Belongs to the ALKAL family.</text>
</comment>
<dbReference type="PANTHER" id="PTHR28676">
    <property type="entry name" value="ALK AND LTK LIGAND 2-RELATED"/>
    <property type="match status" value="1"/>
</dbReference>
<evidence type="ECO:0000256" key="5">
    <source>
        <dbReference type="SAM" id="MobiDB-lite"/>
    </source>
</evidence>
<dbReference type="Ensembl" id="ENSLLET00000015498.1">
    <property type="protein sequence ID" value="ENSLLEP00000014920.1"/>
    <property type="gene ID" value="ENSLLEG00000009469.1"/>
</dbReference>
<dbReference type="Proteomes" id="UP000694569">
    <property type="component" value="Unplaced"/>
</dbReference>
<feature type="region of interest" description="Disordered" evidence="5">
    <location>
        <begin position="67"/>
        <end position="108"/>
    </location>
</feature>
<dbReference type="OrthoDB" id="9807651at2759"/>
<dbReference type="AlphaFoldDB" id="A0A8C5MI10"/>
<reference evidence="6" key="1">
    <citation type="submission" date="2025-08" db="UniProtKB">
        <authorList>
            <consortium name="Ensembl"/>
        </authorList>
    </citation>
    <scope>IDENTIFICATION</scope>
</reference>
<protein>
    <submittedName>
        <fullName evidence="6">ALK and LTK ligand 1</fullName>
    </submittedName>
</protein>
<accession>A0A8C5MI10</accession>
<evidence type="ECO:0000256" key="3">
    <source>
        <dbReference type="ARBA" id="ARBA00022729"/>
    </source>
</evidence>
<evidence type="ECO:0000256" key="2">
    <source>
        <dbReference type="ARBA" id="ARBA00022525"/>
    </source>
</evidence>
<dbReference type="GO" id="GO:0005125">
    <property type="term" value="F:cytokine activity"/>
    <property type="evidence" value="ECO:0007669"/>
    <property type="project" value="UniProtKB-ARBA"/>
</dbReference>
<comment type="subcellular location">
    <subcellularLocation>
        <location evidence="1">Secreted</location>
    </subcellularLocation>
</comment>
<dbReference type="GO" id="GO:0030971">
    <property type="term" value="F:receptor tyrosine kinase binding"/>
    <property type="evidence" value="ECO:0007669"/>
    <property type="project" value="InterPro"/>
</dbReference>
<evidence type="ECO:0000256" key="1">
    <source>
        <dbReference type="ARBA" id="ARBA00004613"/>
    </source>
</evidence>
<evidence type="ECO:0000313" key="7">
    <source>
        <dbReference type="Proteomes" id="UP000694569"/>
    </source>
</evidence>
<keyword evidence="7" id="KW-1185">Reference proteome</keyword>
<reference evidence="6" key="2">
    <citation type="submission" date="2025-09" db="UniProtKB">
        <authorList>
            <consortium name="Ensembl"/>
        </authorList>
    </citation>
    <scope>IDENTIFICATION</scope>
</reference>
<gene>
    <name evidence="6" type="primary">ALKAL1</name>
</gene>
<dbReference type="GO" id="GO:0030298">
    <property type="term" value="F:receptor signaling protein tyrosine kinase activator activity"/>
    <property type="evidence" value="ECO:0007669"/>
    <property type="project" value="InterPro"/>
</dbReference>
<dbReference type="PANTHER" id="PTHR28676:SF1">
    <property type="entry name" value="ALK AND LTK LIGAND 1"/>
    <property type="match status" value="1"/>
</dbReference>